<sequence>MNITGLDHIVLTVKSIERTCDFYEQMLGAEVIKYNGGRTALGLGDQKINLHEVGKEFEPKANAPTPGSGDICLITTASLAQVEQNLLARGVEIEEGPIERTGARGPIKSIYIRDPDGNLIEIASYSEAA</sequence>
<reference evidence="2 3" key="1">
    <citation type="submission" date="2018-08" db="EMBL/GenBank/DDBJ databases">
        <title>Genomic Encyclopedia of Archaeal and Bacterial Type Strains, Phase II (KMG-II): from individual species to whole genera.</title>
        <authorList>
            <person name="Goeker M."/>
        </authorList>
    </citation>
    <scope>NUCLEOTIDE SEQUENCE [LARGE SCALE GENOMIC DNA]</scope>
    <source>
        <strain evidence="2 3">DSM 5002</strain>
    </source>
</reference>
<dbReference type="InterPro" id="IPR050383">
    <property type="entry name" value="GlyoxalaseI/FosfomycinResist"/>
</dbReference>
<evidence type="ECO:0000313" key="3">
    <source>
        <dbReference type="Proteomes" id="UP000266273"/>
    </source>
</evidence>
<dbReference type="CDD" id="cd07253">
    <property type="entry name" value="GLOD5"/>
    <property type="match status" value="1"/>
</dbReference>
<evidence type="ECO:0000259" key="1">
    <source>
        <dbReference type="PROSITE" id="PS51819"/>
    </source>
</evidence>
<dbReference type="OrthoDB" id="9812656at2"/>
<dbReference type="Gene3D" id="3.10.180.10">
    <property type="entry name" value="2,3-Dihydroxybiphenyl 1,2-Dioxygenase, domain 1"/>
    <property type="match status" value="1"/>
</dbReference>
<dbReference type="PROSITE" id="PS51819">
    <property type="entry name" value="VOC"/>
    <property type="match status" value="1"/>
</dbReference>
<gene>
    <name evidence="2" type="ORF">BXY53_0170</name>
</gene>
<protein>
    <submittedName>
        <fullName evidence="2">Catechol 2,3-dioxygenase-like lactoylglutathione lyase family enzyme</fullName>
    </submittedName>
</protein>
<dbReference type="GO" id="GO:0016829">
    <property type="term" value="F:lyase activity"/>
    <property type="evidence" value="ECO:0007669"/>
    <property type="project" value="UniProtKB-KW"/>
</dbReference>
<keyword evidence="2" id="KW-0560">Oxidoreductase</keyword>
<dbReference type="AlphaFoldDB" id="A0A397Q6F4"/>
<dbReference type="PANTHER" id="PTHR21366:SF14">
    <property type="entry name" value="GLYOXALASE DOMAIN-CONTAINING PROTEIN 5"/>
    <property type="match status" value="1"/>
</dbReference>
<organism evidence="2 3">
    <name type="scientific">Dichotomicrobium thermohalophilum</name>
    <dbReference type="NCBI Taxonomy" id="933063"/>
    <lineage>
        <taxon>Bacteria</taxon>
        <taxon>Pseudomonadati</taxon>
        <taxon>Pseudomonadota</taxon>
        <taxon>Alphaproteobacteria</taxon>
        <taxon>Hyphomicrobiales</taxon>
        <taxon>Hyphomicrobiaceae</taxon>
        <taxon>Dichotomicrobium</taxon>
    </lineage>
</organism>
<keyword evidence="3" id="KW-1185">Reference proteome</keyword>
<name>A0A397Q6F4_9HYPH</name>
<keyword evidence="2" id="KW-0223">Dioxygenase</keyword>
<accession>A0A397Q6F4</accession>
<evidence type="ECO:0000313" key="2">
    <source>
        <dbReference type="EMBL" id="RIA55117.1"/>
    </source>
</evidence>
<dbReference type="SUPFAM" id="SSF54593">
    <property type="entry name" value="Glyoxalase/Bleomycin resistance protein/Dihydroxybiphenyl dioxygenase"/>
    <property type="match status" value="1"/>
</dbReference>
<dbReference type="PANTHER" id="PTHR21366">
    <property type="entry name" value="GLYOXALASE FAMILY PROTEIN"/>
    <property type="match status" value="1"/>
</dbReference>
<keyword evidence="2" id="KW-0456">Lyase</keyword>
<dbReference type="InterPro" id="IPR029068">
    <property type="entry name" value="Glyas_Bleomycin-R_OHBP_Dase"/>
</dbReference>
<dbReference type="InterPro" id="IPR004360">
    <property type="entry name" value="Glyas_Fos-R_dOase_dom"/>
</dbReference>
<dbReference type="EMBL" id="QXDF01000001">
    <property type="protein sequence ID" value="RIA55117.1"/>
    <property type="molecule type" value="Genomic_DNA"/>
</dbReference>
<comment type="caution">
    <text evidence="2">The sequence shown here is derived from an EMBL/GenBank/DDBJ whole genome shotgun (WGS) entry which is preliminary data.</text>
</comment>
<dbReference type="Pfam" id="PF00903">
    <property type="entry name" value="Glyoxalase"/>
    <property type="match status" value="1"/>
</dbReference>
<dbReference type="InterPro" id="IPR037523">
    <property type="entry name" value="VOC_core"/>
</dbReference>
<dbReference type="Proteomes" id="UP000266273">
    <property type="component" value="Unassembled WGS sequence"/>
</dbReference>
<feature type="domain" description="VOC" evidence="1">
    <location>
        <begin position="5"/>
        <end position="125"/>
    </location>
</feature>
<dbReference type="GO" id="GO:0051213">
    <property type="term" value="F:dioxygenase activity"/>
    <property type="evidence" value="ECO:0007669"/>
    <property type="project" value="UniProtKB-KW"/>
</dbReference>
<proteinExistence type="predicted"/>